<dbReference type="CDD" id="cd06261">
    <property type="entry name" value="TM_PBP2"/>
    <property type="match status" value="1"/>
</dbReference>
<comment type="caution">
    <text evidence="9">The sequence shown here is derived from an EMBL/GenBank/DDBJ whole genome shotgun (WGS) entry which is preliminary data.</text>
</comment>
<gene>
    <name evidence="9" type="ORF">HF576_15285</name>
</gene>
<proteinExistence type="inferred from homology"/>
<dbReference type="PROSITE" id="PS50928">
    <property type="entry name" value="ABC_TM1"/>
    <property type="match status" value="1"/>
</dbReference>
<evidence type="ECO:0000256" key="7">
    <source>
        <dbReference type="RuleBase" id="RU363032"/>
    </source>
</evidence>
<evidence type="ECO:0000256" key="4">
    <source>
        <dbReference type="ARBA" id="ARBA00022692"/>
    </source>
</evidence>
<keyword evidence="5 7" id="KW-1133">Transmembrane helix</keyword>
<reference evidence="9 10" key="1">
    <citation type="submission" date="2020-04" db="EMBL/GenBank/DDBJ databases">
        <title>CFH 90308 Microbacterium sp.</title>
        <authorList>
            <person name="Nie G."/>
            <person name="Ming H."/>
            <person name="Xia T."/>
        </authorList>
    </citation>
    <scope>NUCLEOTIDE SEQUENCE [LARGE SCALE GENOMIC DNA]</scope>
    <source>
        <strain evidence="9 10">CFH 90308</strain>
    </source>
</reference>
<keyword evidence="4 7" id="KW-0812">Transmembrane</keyword>
<evidence type="ECO:0000256" key="3">
    <source>
        <dbReference type="ARBA" id="ARBA00022475"/>
    </source>
</evidence>
<organism evidence="9 10">
    <name type="scientific">Microbacterium salsuginis</name>
    <dbReference type="NCBI Taxonomy" id="2722803"/>
    <lineage>
        <taxon>Bacteria</taxon>
        <taxon>Bacillati</taxon>
        <taxon>Actinomycetota</taxon>
        <taxon>Actinomycetes</taxon>
        <taxon>Micrococcales</taxon>
        <taxon>Microbacteriaceae</taxon>
        <taxon>Microbacterium</taxon>
    </lineage>
</organism>
<protein>
    <submittedName>
        <fullName evidence="9">ABC transporter permease</fullName>
    </submittedName>
</protein>
<dbReference type="Proteomes" id="UP001429745">
    <property type="component" value="Unassembled WGS sequence"/>
</dbReference>
<feature type="domain" description="ABC transmembrane type-1" evidence="8">
    <location>
        <begin position="114"/>
        <end position="310"/>
    </location>
</feature>
<dbReference type="SUPFAM" id="SSF161098">
    <property type="entry name" value="MetI-like"/>
    <property type="match status" value="1"/>
</dbReference>
<feature type="transmembrane region" description="Helical" evidence="7">
    <location>
        <begin position="249"/>
        <end position="271"/>
    </location>
</feature>
<keyword evidence="2 7" id="KW-0813">Transport</keyword>
<dbReference type="InterPro" id="IPR035906">
    <property type="entry name" value="MetI-like_sf"/>
</dbReference>
<evidence type="ECO:0000313" key="10">
    <source>
        <dbReference type="Proteomes" id="UP001429745"/>
    </source>
</evidence>
<evidence type="ECO:0000256" key="6">
    <source>
        <dbReference type="ARBA" id="ARBA00023136"/>
    </source>
</evidence>
<evidence type="ECO:0000256" key="2">
    <source>
        <dbReference type="ARBA" id="ARBA00022448"/>
    </source>
</evidence>
<dbReference type="Pfam" id="PF19300">
    <property type="entry name" value="BPD_transp_1_N"/>
    <property type="match status" value="1"/>
</dbReference>
<feature type="transmembrane region" description="Helical" evidence="7">
    <location>
        <begin position="120"/>
        <end position="140"/>
    </location>
</feature>
<comment type="similarity">
    <text evidence="7">Belongs to the binding-protein-dependent transport system permease family.</text>
</comment>
<dbReference type="PANTHER" id="PTHR43163:SF6">
    <property type="entry name" value="DIPEPTIDE TRANSPORT SYSTEM PERMEASE PROTEIN DPPB-RELATED"/>
    <property type="match status" value="1"/>
</dbReference>
<dbReference type="Pfam" id="PF00528">
    <property type="entry name" value="BPD_transp_1"/>
    <property type="match status" value="1"/>
</dbReference>
<accession>A0ABX1KFR5</accession>
<dbReference type="Gene3D" id="1.10.3720.10">
    <property type="entry name" value="MetI-like"/>
    <property type="match status" value="1"/>
</dbReference>
<dbReference type="EMBL" id="JABACI010000004">
    <property type="protein sequence ID" value="NLP85210.1"/>
    <property type="molecule type" value="Genomic_DNA"/>
</dbReference>
<feature type="transmembrane region" description="Helical" evidence="7">
    <location>
        <begin position="152"/>
        <end position="175"/>
    </location>
</feature>
<name>A0ABX1KFR5_9MICO</name>
<keyword evidence="3" id="KW-1003">Cell membrane</keyword>
<dbReference type="InterPro" id="IPR045621">
    <property type="entry name" value="BPD_transp_1_N"/>
</dbReference>
<dbReference type="PANTHER" id="PTHR43163">
    <property type="entry name" value="DIPEPTIDE TRANSPORT SYSTEM PERMEASE PROTEIN DPPB-RELATED"/>
    <property type="match status" value="1"/>
</dbReference>
<feature type="transmembrane region" description="Helical" evidence="7">
    <location>
        <begin position="291"/>
        <end position="315"/>
    </location>
</feature>
<keyword evidence="6 7" id="KW-0472">Membrane</keyword>
<evidence type="ECO:0000313" key="9">
    <source>
        <dbReference type="EMBL" id="NLP85210.1"/>
    </source>
</evidence>
<evidence type="ECO:0000259" key="8">
    <source>
        <dbReference type="PROSITE" id="PS50928"/>
    </source>
</evidence>
<evidence type="ECO:0000256" key="5">
    <source>
        <dbReference type="ARBA" id="ARBA00022989"/>
    </source>
</evidence>
<evidence type="ECO:0000256" key="1">
    <source>
        <dbReference type="ARBA" id="ARBA00004651"/>
    </source>
</evidence>
<keyword evidence="10" id="KW-1185">Reference proteome</keyword>
<dbReference type="InterPro" id="IPR000515">
    <property type="entry name" value="MetI-like"/>
</dbReference>
<feature type="transmembrane region" description="Helical" evidence="7">
    <location>
        <begin position="23"/>
        <end position="46"/>
    </location>
</feature>
<feature type="transmembrane region" description="Helical" evidence="7">
    <location>
        <begin position="187"/>
        <end position="206"/>
    </location>
</feature>
<sequence>MRTGRRELDRPRLVRLGVHVTRYLLRALGSGLFIIWGAVTLVFIIVRMVPGDQATILLGPDATTEEVEALREELGLNAPLPVQYGLYLLKVLQLDFGDSYRFGQPALELVMSRLPATIELTLAATAIALLGLVLGALAGSRPGSLRDRGISGLALTLQAMPTFWVGIMLILLFSLELQLLPSSGTGSWAHLVLPAVTLAAPFIALLTRITRSSVVETMSEGYVQTARSKGLSERRVLTGHVMRNSSIPIVTIFGLQVGALLGGAVIVENVFAWPGLGTLLVSAVSNRDYAIVQAGTLVAATIVVVLNLTVDLLYAQLDPRIRLVRS</sequence>
<comment type="subcellular location">
    <subcellularLocation>
        <location evidence="1 7">Cell membrane</location>
        <topology evidence="1 7">Multi-pass membrane protein</topology>
    </subcellularLocation>
</comment>